<evidence type="ECO:0000313" key="3">
    <source>
        <dbReference type="EMBL" id="MPM48723.1"/>
    </source>
</evidence>
<dbReference type="AlphaFoldDB" id="A0A645AD05"/>
<dbReference type="EC" id="1.2.99.7" evidence="3"/>
<dbReference type="Pfam" id="PF20256">
    <property type="entry name" value="MoCoBD_2"/>
    <property type="match status" value="1"/>
</dbReference>
<dbReference type="InterPro" id="IPR046867">
    <property type="entry name" value="AldOxase/xan_DH_MoCoBD2"/>
</dbReference>
<dbReference type="InterPro" id="IPR037165">
    <property type="entry name" value="AldOxase/xan_DH_Mopterin-bd_sf"/>
</dbReference>
<reference evidence="3" key="1">
    <citation type="submission" date="2019-08" db="EMBL/GenBank/DDBJ databases">
        <authorList>
            <person name="Kucharzyk K."/>
            <person name="Murdoch R.W."/>
            <person name="Higgins S."/>
            <person name="Loffler F."/>
        </authorList>
    </citation>
    <scope>NUCLEOTIDE SEQUENCE</scope>
</reference>
<dbReference type="SUPFAM" id="SSF56003">
    <property type="entry name" value="Molybdenum cofactor-binding domain"/>
    <property type="match status" value="1"/>
</dbReference>
<proteinExistence type="predicted"/>
<sequence length="295" mass="31229">MGVYGCGLDGPDGSEARVDMNPDGTITVCSAWEDHGQGADIGAIGTAHEALRPLGIAPDKLRFTWPNTAKCPNSGPAGGSRSQVMTGNAIRVACETLLKETAKPKSGFFKKDGGYMTYDELVAAGKPTSFAGKWSAVDGTACDENSQGKPFVIYMYGVFMAEVTVDTETGKTVVDRMTLMCDCGKINNRLVVDGQNYGGIAQGIGLALSEDFEDIEKHSTMPGAGFPYIKDIPDDIEVIYFEEHRADGPHGAAGIGELPLTSPHASVINGIYNACGVRITKLPAYPEKVLAALKK</sequence>
<evidence type="ECO:0000259" key="2">
    <source>
        <dbReference type="Pfam" id="PF20256"/>
    </source>
</evidence>
<keyword evidence="3" id="KW-0560">Oxidoreductase</keyword>
<dbReference type="PANTHER" id="PTHR11908:SF132">
    <property type="entry name" value="ALDEHYDE OXIDASE 1-RELATED"/>
    <property type="match status" value="1"/>
</dbReference>
<dbReference type="GO" id="GO:0005506">
    <property type="term" value="F:iron ion binding"/>
    <property type="evidence" value="ECO:0007669"/>
    <property type="project" value="InterPro"/>
</dbReference>
<protein>
    <submittedName>
        <fullName evidence="3">Aldehyde oxidoreductase</fullName>
        <ecNumber evidence="3">1.2.99.7</ecNumber>
    </submittedName>
</protein>
<dbReference type="GO" id="GO:0033727">
    <property type="term" value="F:aldehyde dehydrogenase (FAD-independent) activity"/>
    <property type="evidence" value="ECO:0007669"/>
    <property type="project" value="UniProtKB-EC"/>
</dbReference>
<dbReference type="Gene3D" id="3.30.365.10">
    <property type="entry name" value="Aldehyde oxidase/xanthine dehydrogenase, molybdopterin binding domain"/>
    <property type="match status" value="2"/>
</dbReference>
<dbReference type="PANTHER" id="PTHR11908">
    <property type="entry name" value="XANTHINE DEHYDROGENASE"/>
    <property type="match status" value="1"/>
</dbReference>
<gene>
    <name evidence="3" type="primary">mop_8</name>
    <name evidence="3" type="ORF">SDC9_95450</name>
</gene>
<organism evidence="3">
    <name type="scientific">bioreactor metagenome</name>
    <dbReference type="NCBI Taxonomy" id="1076179"/>
    <lineage>
        <taxon>unclassified sequences</taxon>
        <taxon>metagenomes</taxon>
        <taxon>ecological metagenomes</taxon>
    </lineage>
</organism>
<evidence type="ECO:0000256" key="1">
    <source>
        <dbReference type="ARBA" id="ARBA00022505"/>
    </source>
</evidence>
<accession>A0A645AD05</accession>
<comment type="caution">
    <text evidence="3">The sequence shown here is derived from an EMBL/GenBank/DDBJ whole genome shotgun (WGS) entry which is preliminary data.</text>
</comment>
<dbReference type="EMBL" id="VSSQ01012223">
    <property type="protein sequence ID" value="MPM48723.1"/>
    <property type="molecule type" value="Genomic_DNA"/>
</dbReference>
<name>A0A645AD05_9ZZZZ</name>
<dbReference type="InterPro" id="IPR016208">
    <property type="entry name" value="Ald_Oxase/xanthine_DH-like"/>
</dbReference>
<keyword evidence="1" id="KW-0500">Molybdenum</keyword>
<feature type="domain" description="Aldehyde oxidase/xanthine dehydrogenase second molybdopterin binding" evidence="2">
    <location>
        <begin position="2"/>
        <end position="233"/>
    </location>
</feature>